<dbReference type="Proteomes" id="UP000693837">
    <property type="component" value="Segment"/>
</dbReference>
<evidence type="ECO:0000313" key="2">
    <source>
        <dbReference type="Proteomes" id="UP000693837"/>
    </source>
</evidence>
<protein>
    <submittedName>
        <fullName evidence="1">Uncharacterized protein</fullName>
    </submittedName>
</protein>
<dbReference type="EMBL" id="MW712719">
    <property type="protein sequence ID" value="QWY79662.1"/>
    <property type="molecule type" value="Genomic_DNA"/>
</dbReference>
<organism evidence="1 2">
    <name type="scientific">Arthrobacter phage Persistence</name>
    <dbReference type="NCBI Taxonomy" id="2836007"/>
    <lineage>
        <taxon>Viruses</taxon>
        <taxon>Duplodnaviria</taxon>
        <taxon>Heunggongvirae</taxon>
        <taxon>Uroviricota</taxon>
        <taxon>Caudoviricetes</taxon>
        <taxon>Persistencevirus</taxon>
        <taxon>Persistencevirus persistence</taxon>
    </lineage>
</organism>
<gene>
    <name evidence="1" type="primary">32</name>
    <name evidence="1" type="ORF">SEA_PERSISTENCE_32</name>
</gene>
<proteinExistence type="predicted"/>
<keyword evidence="2" id="KW-1185">Reference proteome</keyword>
<dbReference type="KEGG" id="vg:77931909"/>
<dbReference type="RefSeq" id="YP_010656033.1">
    <property type="nucleotide sequence ID" value="NC_070834.1"/>
</dbReference>
<accession>A0A8F3E1H1</accession>
<sequence>MIWGLIQRWNTARKLAKGRCWQCRSIKPDDVKGRYCSAACKKEFEWEMVQR</sequence>
<evidence type="ECO:0000313" key="1">
    <source>
        <dbReference type="EMBL" id="QWY79662.1"/>
    </source>
</evidence>
<reference evidence="1" key="1">
    <citation type="submission" date="2021-03" db="EMBL/GenBank/DDBJ databases">
        <authorList>
            <person name="Pedlow M.R."/>
            <person name="Nance H.A."/>
            <person name="Bradley A.M."/>
            <person name="Brown C.A."/>
            <person name="Channell S.A."/>
            <person name="Forbes A.M."/>
            <person name="Lovell B."/>
            <person name="Mcdonald B.E."/>
            <person name="Silva M.B."/>
            <person name="White G.J."/>
            <person name="Zack K.M."/>
            <person name="Garlena R.A."/>
            <person name="Russell D.A."/>
            <person name="Jacobs-Sera D."/>
            <person name="Hatfull G.F."/>
        </authorList>
    </citation>
    <scope>NUCLEOTIDE SEQUENCE</scope>
</reference>
<dbReference type="GeneID" id="77931909"/>
<name>A0A8F3E1H1_9CAUD</name>